<dbReference type="Proteomes" id="UP001057455">
    <property type="component" value="Unassembled WGS sequence"/>
</dbReference>
<evidence type="ECO:0000313" key="13">
    <source>
        <dbReference type="Proteomes" id="UP001057455"/>
    </source>
</evidence>
<dbReference type="GO" id="GO:0004707">
    <property type="term" value="F:MAP kinase activity"/>
    <property type="evidence" value="ECO:0007669"/>
    <property type="project" value="UniProtKB-EC"/>
</dbReference>
<proteinExistence type="inferred from homology"/>
<evidence type="ECO:0000256" key="6">
    <source>
        <dbReference type="ARBA" id="ARBA00022840"/>
    </source>
</evidence>
<dbReference type="InterPro" id="IPR050117">
    <property type="entry name" value="MAPK"/>
</dbReference>
<comment type="cofactor">
    <cofactor evidence="10">
        <name>Mg(2+)</name>
        <dbReference type="ChEBI" id="CHEBI:18420"/>
    </cofactor>
</comment>
<dbReference type="PROSITE" id="PS50011">
    <property type="entry name" value="PROTEIN_KINASE_DOM"/>
    <property type="match status" value="1"/>
</dbReference>
<comment type="caution">
    <text evidence="12">The sequence shown here is derived from an EMBL/GenBank/DDBJ whole genome shotgun (WGS) entry which is preliminary data.</text>
</comment>
<keyword evidence="3 10" id="KW-0808">Transferase</keyword>
<dbReference type="FunFam" id="1.10.510.10:FF:000238">
    <property type="entry name" value="Mitogen-activated protein kinase"/>
    <property type="match status" value="1"/>
</dbReference>
<keyword evidence="2 10" id="KW-0723">Serine/threonine-protein kinase</keyword>
<reference evidence="12" key="1">
    <citation type="submission" date="2019-12" db="EMBL/GenBank/DDBJ databases">
        <title>Genome sequence of Babesia ovis.</title>
        <authorList>
            <person name="Yamagishi J."/>
            <person name="Sevinc F."/>
            <person name="Xuan X."/>
        </authorList>
    </citation>
    <scope>NUCLEOTIDE SEQUENCE</scope>
    <source>
        <strain evidence="12">Selcuk</strain>
    </source>
</reference>
<dbReference type="InterPro" id="IPR017441">
    <property type="entry name" value="Protein_kinase_ATP_BS"/>
</dbReference>
<feature type="domain" description="Protein kinase" evidence="11">
    <location>
        <begin position="13"/>
        <end position="302"/>
    </location>
</feature>
<keyword evidence="4 9" id="KW-0547">Nucleotide-binding</keyword>
<evidence type="ECO:0000256" key="8">
    <source>
        <dbReference type="ARBA" id="ARBA00048312"/>
    </source>
</evidence>
<keyword evidence="10" id="KW-0460">Magnesium</keyword>
<evidence type="ECO:0000313" key="12">
    <source>
        <dbReference type="EMBL" id="GFE54220.1"/>
    </source>
</evidence>
<dbReference type="Gene3D" id="1.10.510.10">
    <property type="entry name" value="Transferase(Phosphotransferase) domain 1"/>
    <property type="match status" value="1"/>
</dbReference>
<comment type="catalytic activity">
    <reaction evidence="7 10">
        <text>L-threonyl-[protein] + ATP = O-phospho-L-threonyl-[protein] + ADP + H(+)</text>
        <dbReference type="Rhea" id="RHEA:46608"/>
        <dbReference type="Rhea" id="RHEA-COMP:11060"/>
        <dbReference type="Rhea" id="RHEA-COMP:11605"/>
        <dbReference type="ChEBI" id="CHEBI:15378"/>
        <dbReference type="ChEBI" id="CHEBI:30013"/>
        <dbReference type="ChEBI" id="CHEBI:30616"/>
        <dbReference type="ChEBI" id="CHEBI:61977"/>
        <dbReference type="ChEBI" id="CHEBI:456216"/>
        <dbReference type="EC" id="2.7.11.24"/>
    </reaction>
</comment>
<evidence type="ECO:0000256" key="7">
    <source>
        <dbReference type="ARBA" id="ARBA00047592"/>
    </source>
</evidence>
<feature type="binding site" evidence="9">
    <location>
        <position position="42"/>
    </location>
    <ligand>
        <name>ATP</name>
        <dbReference type="ChEBI" id="CHEBI:30616"/>
    </ligand>
</feature>
<evidence type="ECO:0000259" key="11">
    <source>
        <dbReference type="PROSITE" id="PS50011"/>
    </source>
</evidence>
<dbReference type="InterPro" id="IPR011009">
    <property type="entry name" value="Kinase-like_dom_sf"/>
</dbReference>
<dbReference type="SUPFAM" id="SSF56112">
    <property type="entry name" value="Protein kinase-like (PK-like)"/>
    <property type="match status" value="1"/>
</dbReference>
<keyword evidence="5 10" id="KW-0418">Kinase</keyword>
<keyword evidence="6 9" id="KW-0067">ATP-binding</keyword>
<comment type="catalytic activity">
    <reaction evidence="8">
        <text>L-seryl-[protein] + ATP = O-phospho-L-seryl-[protein] + ADP + H(+)</text>
        <dbReference type="Rhea" id="RHEA:17989"/>
        <dbReference type="Rhea" id="RHEA-COMP:9863"/>
        <dbReference type="Rhea" id="RHEA-COMP:11604"/>
        <dbReference type="ChEBI" id="CHEBI:15378"/>
        <dbReference type="ChEBI" id="CHEBI:29999"/>
        <dbReference type="ChEBI" id="CHEBI:30616"/>
        <dbReference type="ChEBI" id="CHEBI:83421"/>
        <dbReference type="ChEBI" id="CHEBI:456216"/>
        <dbReference type="EC" id="2.7.11.24"/>
    </reaction>
</comment>
<gene>
    <name evidence="12" type="ORF">BaOVIS_016240</name>
</gene>
<comment type="similarity">
    <text evidence="10">Belongs to the protein kinase superfamily. Ser/Thr protein kinase family. MAP kinase subfamily.</text>
</comment>
<dbReference type="EC" id="2.7.11.24" evidence="1 10"/>
<dbReference type="OrthoDB" id="192887at2759"/>
<evidence type="ECO:0000256" key="3">
    <source>
        <dbReference type="ARBA" id="ARBA00022679"/>
    </source>
</evidence>
<dbReference type="PROSITE" id="PS00108">
    <property type="entry name" value="PROTEIN_KINASE_ST"/>
    <property type="match status" value="1"/>
</dbReference>
<accession>A0A9W5TA55</accession>
<dbReference type="InterPro" id="IPR003527">
    <property type="entry name" value="MAP_kinase_CS"/>
</dbReference>
<protein>
    <recommendedName>
        <fullName evidence="1 10">Mitogen-activated protein kinase</fullName>
        <ecNumber evidence="1 10">2.7.11.24</ecNumber>
    </recommendedName>
</protein>
<dbReference type="Gene3D" id="3.30.200.20">
    <property type="entry name" value="Phosphorylase Kinase, domain 1"/>
    <property type="match status" value="1"/>
</dbReference>
<evidence type="ECO:0000256" key="9">
    <source>
        <dbReference type="PROSITE-ProRule" id="PRU10141"/>
    </source>
</evidence>
<dbReference type="PANTHER" id="PTHR24055">
    <property type="entry name" value="MITOGEN-ACTIVATED PROTEIN KINASE"/>
    <property type="match status" value="1"/>
</dbReference>
<dbReference type="EMBL" id="BLIY01000010">
    <property type="protein sequence ID" value="GFE54220.1"/>
    <property type="molecule type" value="Genomic_DNA"/>
</dbReference>
<evidence type="ECO:0000256" key="5">
    <source>
        <dbReference type="ARBA" id="ARBA00022777"/>
    </source>
</evidence>
<organism evidence="12 13">
    <name type="scientific">Babesia ovis</name>
    <dbReference type="NCBI Taxonomy" id="5869"/>
    <lineage>
        <taxon>Eukaryota</taxon>
        <taxon>Sar</taxon>
        <taxon>Alveolata</taxon>
        <taxon>Apicomplexa</taxon>
        <taxon>Aconoidasida</taxon>
        <taxon>Piroplasmida</taxon>
        <taxon>Babesiidae</taxon>
        <taxon>Babesia</taxon>
    </lineage>
</organism>
<evidence type="ECO:0000256" key="4">
    <source>
        <dbReference type="ARBA" id="ARBA00022741"/>
    </source>
</evidence>
<dbReference type="FunFam" id="3.30.200.20:FF:000166">
    <property type="entry name" value="Mitogen-activated protein kinase"/>
    <property type="match status" value="1"/>
</dbReference>
<dbReference type="PROSITE" id="PS01351">
    <property type="entry name" value="MAPK"/>
    <property type="match status" value="1"/>
</dbReference>
<dbReference type="CDD" id="cd07852">
    <property type="entry name" value="STKc_MAPK15-like"/>
    <property type="match status" value="1"/>
</dbReference>
<name>A0A9W5TA55_BABOV</name>
<dbReference type="InterPro" id="IPR008271">
    <property type="entry name" value="Ser/Thr_kinase_AS"/>
</dbReference>
<evidence type="ECO:0000256" key="2">
    <source>
        <dbReference type="ARBA" id="ARBA00022527"/>
    </source>
</evidence>
<sequence length="507" mass="57827">MSDHIDEHILSKFHILQKLGKGAYGIVWKVANKETQEVVALKKIFDAFRNSTDAQRTYREIMFLQYLRKAHNIIELKDVYPAKNDRDLYLTFEYIDTDLHSVIRINILEEVHKKYILYQIIKAIHFIHSGDLLHRDLKPSNVLLNAKCNIKLADFGLARSIAHDETTDEAPVLTDYVATRWYRAPEILVGSTKYTKGVDMWAIGCILAELLINKPLFPGSSTVNQLSKVVAFTGMPSDEDMESLGSPFTALMMSSLTNIPQKPIREYFPNAPDDAVDLVVKLLQFNPKKRISTLQALNHPYIRSFHKSNDSLPIMYKSVKIPICDNVKYDVANYRRLIYKFIEEKRVGAAKLQMDDVSQRVAITSEVKHGSKTQFVVNETKHVLTATKPLDDPRKIKGELNKDRNSYVPQATGNLMTIHKNVAKLKAMSDPNPQQANGAQPAARVPIQPRRGFFHSTCGSNLQRNAAYNQQQQIVVRQKTPQQVGQAQYQCKVKFQQDPTYGNTYFF</sequence>
<dbReference type="AlphaFoldDB" id="A0A9W5TA55"/>
<dbReference type="PROSITE" id="PS00107">
    <property type="entry name" value="PROTEIN_KINASE_ATP"/>
    <property type="match status" value="1"/>
</dbReference>
<dbReference type="GO" id="GO:0005524">
    <property type="term" value="F:ATP binding"/>
    <property type="evidence" value="ECO:0007669"/>
    <property type="project" value="UniProtKB-UniRule"/>
</dbReference>
<dbReference type="InterPro" id="IPR000719">
    <property type="entry name" value="Prot_kinase_dom"/>
</dbReference>
<dbReference type="Pfam" id="PF00069">
    <property type="entry name" value="Pkinase"/>
    <property type="match status" value="1"/>
</dbReference>
<keyword evidence="13" id="KW-1185">Reference proteome</keyword>
<evidence type="ECO:0000256" key="1">
    <source>
        <dbReference type="ARBA" id="ARBA00012411"/>
    </source>
</evidence>
<comment type="activity regulation">
    <text evidence="10">Activated by threonine and tyrosine phosphorylation.</text>
</comment>
<dbReference type="SMART" id="SM00220">
    <property type="entry name" value="S_TKc"/>
    <property type="match status" value="1"/>
</dbReference>
<evidence type="ECO:0000256" key="10">
    <source>
        <dbReference type="RuleBase" id="RU361165"/>
    </source>
</evidence>